<evidence type="ECO:0000313" key="2">
    <source>
        <dbReference type="WBParaSite" id="Csp11.Scaffold629.g8950.t1"/>
    </source>
</evidence>
<proteinExistence type="predicted"/>
<sequence>MNRQCLQTIMSISSEYQSVPYEIIFSNGEEASFSRENWEDPQSPHCHVAHKRRQSTSVTTRKRAKMICGDENVTDEKAQEIVKDLLDQIQNTPGQVTLNLEDPESAGVCPLPLELNKTVSSEWTLNELQEGQLDELLSQTSSSFKPLGIQKIQKGIVETQVLPRQTNLKETIENLLNENNESDQYVSFAISIANVLRRCDPETAKTIVLSITESIEKEASDVLNR</sequence>
<organism evidence="1 2">
    <name type="scientific">Caenorhabditis tropicalis</name>
    <dbReference type="NCBI Taxonomy" id="1561998"/>
    <lineage>
        <taxon>Eukaryota</taxon>
        <taxon>Metazoa</taxon>
        <taxon>Ecdysozoa</taxon>
        <taxon>Nematoda</taxon>
        <taxon>Chromadorea</taxon>
        <taxon>Rhabditida</taxon>
        <taxon>Rhabditina</taxon>
        <taxon>Rhabditomorpha</taxon>
        <taxon>Rhabditoidea</taxon>
        <taxon>Rhabditidae</taxon>
        <taxon>Peloderinae</taxon>
        <taxon>Caenorhabditis</taxon>
    </lineage>
</organism>
<accession>A0A1I7UG06</accession>
<dbReference type="eggNOG" id="ENOG502THRE">
    <property type="taxonomic scope" value="Eukaryota"/>
</dbReference>
<name>A0A1I7UG06_9PELO</name>
<dbReference type="STRING" id="1561998.A0A1I7UG06"/>
<reference evidence="2" key="1">
    <citation type="submission" date="2016-11" db="UniProtKB">
        <authorList>
            <consortium name="WormBaseParasite"/>
        </authorList>
    </citation>
    <scope>IDENTIFICATION</scope>
</reference>
<dbReference type="WBParaSite" id="Csp11.Scaffold629.g8950.t1">
    <property type="protein sequence ID" value="Csp11.Scaffold629.g8950.t1"/>
    <property type="gene ID" value="Csp11.Scaffold629.g8950"/>
</dbReference>
<keyword evidence="1" id="KW-1185">Reference proteome</keyword>
<evidence type="ECO:0000313" key="1">
    <source>
        <dbReference type="Proteomes" id="UP000095282"/>
    </source>
</evidence>
<protein>
    <submittedName>
        <fullName evidence="2">SPK domain-containing protein</fullName>
    </submittedName>
</protein>
<dbReference type="AlphaFoldDB" id="A0A1I7UG06"/>
<dbReference type="Proteomes" id="UP000095282">
    <property type="component" value="Unplaced"/>
</dbReference>